<evidence type="ECO:0000256" key="2">
    <source>
        <dbReference type="ARBA" id="ARBA00022723"/>
    </source>
</evidence>
<evidence type="ECO:0000256" key="6">
    <source>
        <dbReference type="PROSITE-ProRule" id="PRU00510"/>
    </source>
</evidence>
<dbReference type="eggNOG" id="COG1734">
    <property type="taxonomic scope" value="Bacteria"/>
</dbReference>
<name>A0A075WUS0_9BACT</name>
<dbReference type="OrthoDB" id="9803742at2"/>
<proteinExistence type="predicted"/>
<keyword evidence="5 7" id="KW-0175">Coiled coil</keyword>
<keyword evidence="4" id="KW-0862">Zinc</keyword>
<dbReference type="Gene3D" id="1.20.120.910">
    <property type="entry name" value="DksA, coiled-coil domain"/>
    <property type="match status" value="1"/>
</dbReference>
<dbReference type="PRINTS" id="PR00618">
    <property type="entry name" value="DKSAZNFINGER"/>
</dbReference>
<evidence type="ECO:0000256" key="3">
    <source>
        <dbReference type="ARBA" id="ARBA00022771"/>
    </source>
</evidence>
<dbReference type="InterPro" id="IPR037187">
    <property type="entry name" value="DnaK_N"/>
</dbReference>
<keyword evidence="1" id="KW-0963">Cytoplasm</keyword>
<evidence type="ECO:0000256" key="1">
    <source>
        <dbReference type="ARBA" id="ARBA00022490"/>
    </source>
</evidence>
<feature type="zinc finger region" description="dksA C4-type" evidence="6">
    <location>
        <begin position="83"/>
        <end position="107"/>
    </location>
</feature>
<feature type="domain" description="DnaK suppressor protein DksA N-terminal" evidence="9">
    <location>
        <begin position="6"/>
        <end position="75"/>
    </location>
</feature>
<dbReference type="KEGG" id="tcm:HL41_05030"/>
<feature type="domain" description="Zinc finger DksA/TraR C4-type" evidence="8">
    <location>
        <begin position="78"/>
        <end position="113"/>
    </location>
</feature>
<evidence type="ECO:0000313" key="10">
    <source>
        <dbReference type="EMBL" id="AIH04173.1"/>
    </source>
</evidence>
<evidence type="ECO:0000256" key="5">
    <source>
        <dbReference type="ARBA" id="ARBA00023054"/>
    </source>
</evidence>
<dbReference type="NCBIfam" id="TIGR02420">
    <property type="entry name" value="dksA"/>
    <property type="match status" value="1"/>
</dbReference>
<dbReference type="Proteomes" id="UP000028481">
    <property type="component" value="Chromosome"/>
</dbReference>
<dbReference type="InterPro" id="IPR048489">
    <property type="entry name" value="DksA_N"/>
</dbReference>
<protein>
    <submittedName>
        <fullName evidence="10">Conjugal transfer protein TraR</fullName>
    </submittedName>
</protein>
<dbReference type="PANTHER" id="PTHR33823:SF2">
    <property type="entry name" value="RNA POLYMERASE-BINDING TRANSCRIPTION FACTOR DKSA"/>
    <property type="match status" value="1"/>
</dbReference>
<keyword evidence="3" id="KW-0863">Zinc-finger</keyword>
<gene>
    <name evidence="10" type="ORF">HL41_05030</name>
</gene>
<organism evidence="10 11">
    <name type="scientific">Thermodesulfobacterium commune DSM 2178</name>
    <dbReference type="NCBI Taxonomy" id="289377"/>
    <lineage>
        <taxon>Bacteria</taxon>
        <taxon>Pseudomonadati</taxon>
        <taxon>Thermodesulfobacteriota</taxon>
        <taxon>Thermodesulfobacteria</taxon>
        <taxon>Thermodesulfobacteriales</taxon>
        <taxon>Thermodesulfobacteriaceae</taxon>
        <taxon>Thermodesulfobacterium</taxon>
    </lineage>
</organism>
<dbReference type="SUPFAM" id="SSF57716">
    <property type="entry name" value="Glucocorticoid receptor-like (DNA-binding domain)"/>
    <property type="match status" value="1"/>
</dbReference>
<keyword evidence="11" id="KW-1185">Reference proteome</keyword>
<dbReference type="PaxDb" id="289377-HL41_05030"/>
<evidence type="ECO:0000259" key="9">
    <source>
        <dbReference type="Pfam" id="PF21157"/>
    </source>
</evidence>
<dbReference type="Pfam" id="PF01258">
    <property type="entry name" value="zf-dskA_traR"/>
    <property type="match status" value="1"/>
</dbReference>
<dbReference type="STRING" id="289377.HL41_05030"/>
<dbReference type="Pfam" id="PF21157">
    <property type="entry name" value="DksA_N"/>
    <property type="match status" value="1"/>
</dbReference>
<dbReference type="AlphaFoldDB" id="A0A075WUS0"/>
<dbReference type="SUPFAM" id="SSF109635">
    <property type="entry name" value="DnaK suppressor protein DksA, alpha-hairpin domain"/>
    <property type="match status" value="1"/>
</dbReference>
<evidence type="ECO:0000256" key="7">
    <source>
        <dbReference type="SAM" id="Coils"/>
    </source>
</evidence>
<reference evidence="10 11" key="1">
    <citation type="journal article" date="2015" name="Genome Announc.">
        <title>Genome Sequence of a Sulfate-Reducing Thermophilic Bacterium, Thermodesulfobacterium commune DSM 2178T (Phylum Thermodesulfobacteria).</title>
        <authorList>
            <person name="Bhatnagar S."/>
            <person name="Badger J.H."/>
            <person name="Madupu R."/>
            <person name="Khouri H.M."/>
            <person name="O'Connor E.M."/>
            <person name="Robb F.T."/>
            <person name="Ward N.L."/>
            <person name="Eisen J.A."/>
        </authorList>
    </citation>
    <scope>NUCLEOTIDE SEQUENCE [LARGE SCALE GENOMIC DNA]</scope>
    <source>
        <strain evidence="10 11">DSM 2178</strain>
    </source>
</reference>
<evidence type="ECO:0000313" key="11">
    <source>
        <dbReference type="Proteomes" id="UP000028481"/>
    </source>
</evidence>
<dbReference type="PROSITE" id="PS51128">
    <property type="entry name" value="ZF_DKSA_2"/>
    <property type="match status" value="1"/>
</dbReference>
<dbReference type="InterPro" id="IPR020460">
    <property type="entry name" value="Znf_C4-type_bac"/>
</dbReference>
<evidence type="ECO:0000259" key="8">
    <source>
        <dbReference type="Pfam" id="PF01258"/>
    </source>
</evidence>
<keyword evidence="2" id="KW-0479">Metal-binding</keyword>
<dbReference type="EMBL" id="CP008796">
    <property type="protein sequence ID" value="AIH04173.1"/>
    <property type="molecule type" value="Genomic_DNA"/>
</dbReference>
<dbReference type="RefSeq" id="WP_022855839.1">
    <property type="nucleotide sequence ID" value="NZ_CP008796.1"/>
</dbReference>
<dbReference type="HOGENOM" id="CLU_043144_2_2_0"/>
<dbReference type="PROSITE" id="PS01102">
    <property type="entry name" value="ZF_DKSA_1"/>
    <property type="match status" value="1"/>
</dbReference>
<dbReference type="InterPro" id="IPR012784">
    <property type="entry name" value="DksA_RNA_pol-bd"/>
</dbReference>
<dbReference type="GO" id="GO:0008270">
    <property type="term" value="F:zinc ion binding"/>
    <property type="evidence" value="ECO:0007669"/>
    <property type="project" value="UniProtKB-KW"/>
</dbReference>
<dbReference type="InterPro" id="IPR020458">
    <property type="entry name" value="Znf_DskA_TraR_CS"/>
</dbReference>
<accession>A0A075WUS0</accession>
<feature type="coiled-coil region" evidence="7">
    <location>
        <begin position="14"/>
        <end position="48"/>
    </location>
</feature>
<dbReference type="PANTHER" id="PTHR33823">
    <property type="entry name" value="RNA POLYMERASE-BINDING TRANSCRIPTION FACTOR DKSA-RELATED"/>
    <property type="match status" value="1"/>
</dbReference>
<evidence type="ECO:0000256" key="4">
    <source>
        <dbReference type="ARBA" id="ARBA00022833"/>
    </source>
</evidence>
<dbReference type="InterPro" id="IPR000962">
    <property type="entry name" value="Znf_DskA_TraR"/>
</dbReference>
<sequence length="120" mass="14097">MDKEKLAMFKELLLKRREEILKDVLETKKELVEEYEPLADAIDQATRESNLAFELRLRDREQKLLKKIDKALKKIEDGTYGICEACGEEIDEKRLLARPEATLCIECKKAQERMEKIRGE</sequence>